<dbReference type="EMBL" id="JANRHA010000011">
    <property type="protein sequence ID" value="MDG3016194.1"/>
    <property type="molecule type" value="Genomic_DNA"/>
</dbReference>
<sequence length="135" mass="14351">MAERVRVTHPRTAAARRAAGRTPTREIAEQTDVGELYMGSLIRSQRRVALTVCGVLFAGIVATALAPVAFDSWGRIRVAGLPLTWLVLGVGVYPALIGLAVVTARWAERNERAFARLLRRPGSGAGTDGDGQADG</sequence>
<name>A0A9X4M1K0_9ACTN</name>
<dbReference type="AlphaFoldDB" id="A0A9X4M1K0"/>
<proteinExistence type="predicted"/>
<gene>
    <name evidence="2" type="ORF">NVS88_16695</name>
</gene>
<dbReference type="Proteomes" id="UP001152755">
    <property type="component" value="Unassembled WGS sequence"/>
</dbReference>
<keyword evidence="1" id="KW-0812">Transmembrane</keyword>
<reference evidence="2" key="1">
    <citation type="submission" date="2022-08" db="EMBL/GenBank/DDBJ databases">
        <title>Genome analysis of Corynebacteriales strain.</title>
        <authorList>
            <person name="Lee S.D."/>
        </authorList>
    </citation>
    <scope>NUCLEOTIDE SEQUENCE</scope>
    <source>
        <strain evidence="2">D3-21</strain>
    </source>
</reference>
<dbReference type="RefSeq" id="WP_332520411.1">
    <property type="nucleotide sequence ID" value="NZ_JANRHA010000011.1"/>
</dbReference>
<feature type="transmembrane region" description="Helical" evidence="1">
    <location>
        <begin position="82"/>
        <end position="107"/>
    </location>
</feature>
<evidence type="ECO:0000256" key="1">
    <source>
        <dbReference type="SAM" id="Phobius"/>
    </source>
</evidence>
<feature type="transmembrane region" description="Helical" evidence="1">
    <location>
        <begin position="48"/>
        <end position="70"/>
    </location>
</feature>
<keyword evidence="3" id="KW-1185">Reference proteome</keyword>
<comment type="caution">
    <text evidence="2">The sequence shown here is derived from an EMBL/GenBank/DDBJ whole genome shotgun (WGS) entry which is preliminary data.</text>
</comment>
<protein>
    <recommendedName>
        <fullName evidence="4">DUF485 domain-containing protein</fullName>
    </recommendedName>
</protein>
<keyword evidence="1" id="KW-0472">Membrane</keyword>
<keyword evidence="1" id="KW-1133">Transmembrane helix</keyword>
<evidence type="ECO:0000313" key="3">
    <source>
        <dbReference type="Proteomes" id="UP001152755"/>
    </source>
</evidence>
<evidence type="ECO:0008006" key="4">
    <source>
        <dbReference type="Google" id="ProtNLM"/>
    </source>
</evidence>
<organism evidence="2 3">
    <name type="scientific">Speluncibacter jeojiensis</name>
    <dbReference type="NCBI Taxonomy" id="2710754"/>
    <lineage>
        <taxon>Bacteria</taxon>
        <taxon>Bacillati</taxon>
        <taxon>Actinomycetota</taxon>
        <taxon>Actinomycetes</taxon>
        <taxon>Mycobacteriales</taxon>
        <taxon>Speluncibacteraceae</taxon>
        <taxon>Speluncibacter</taxon>
    </lineage>
</organism>
<accession>A0A9X4M1K0</accession>
<evidence type="ECO:0000313" key="2">
    <source>
        <dbReference type="EMBL" id="MDG3016194.1"/>
    </source>
</evidence>